<dbReference type="InterPro" id="IPR020103">
    <property type="entry name" value="PsdUridine_synth_cat_dom_sf"/>
</dbReference>
<dbReference type="GO" id="GO:0006364">
    <property type="term" value="P:rRNA processing"/>
    <property type="evidence" value="ECO:0007669"/>
    <property type="project" value="UniProtKB-ARBA"/>
</dbReference>
<dbReference type="PROSITE" id="PS01149">
    <property type="entry name" value="PSI_RSU"/>
    <property type="match status" value="1"/>
</dbReference>
<dbReference type="Gene3D" id="3.30.2350.10">
    <property type="entry name" value="Pseudouridine synthase"/>
    <property type="match status" value="1"/>
</dbReference>
<evidence type="ECO:0000313" key="6">
    <source>
        <dbReference type="Proteomes" id="UP001530293"/>
    </source>
</evidence>
<proteinExistence type="inferred from homology"/>
<name>A0ABD3MMV7_9STRA</name>
<dbReference type="GO" id="GO:0009982">
    <property type="term" value="F:pseudouridine synthase activity"/>
    <property type="evidence" value="ECO:0007669"/>
    <property type="project" value="UniProtKB-ARBA"/>
</dbReference>
<feature type="domain" description="Pseudouridine synthase RsuA/RluA-like" evidence="4">
    <location>
        <begin position="239"/>
        <end position="419"/>
    </location>
</feature>
<evidence type="ECO:0000259" key="4">
    <source>
        <dbReference type="Pfam" id="PF00849"/>
    </source>
</evidence>
<dbReference type="EMBL" id="JALLBG020000146">
    <property type="protein sequence ID" value="KAL3761865.1"/>
    <property type="molecule type" value="Genomic_DNA"/>
</dbReference>
<dbReference type="AlphaFoldDB" id="A0ABD3MMV7"/>
<feature type="region of interest" description="Disordered" evidence="3">
    <location>
        <begin position="96"/>
        <end position="118"/>
    </location>
</feature>
<dbReference type="SUPFAM" id="SSF55120">
    <property type="entry name" value="Pseudouridine synthase"/>
    <property type="match status" value="1"/>
</dbReference>
<keyword evidence="2" id="KW-0413">Isomerase</keyword>
<dbReference type="PANTHER" id="PTHR47683">
    <property type="entry name" value="PSEUDOURIDINE SYNTHASE FAMILY PROTEIN-RELATED"/>
    <property type="match status" value="1"/>
</dbReference>
<protein>
    <recommendedName>
        <fullName evidence="4">Pseudouridine synthase RsuA/RluA-like domain-containing protein</fullName>
    </recommendedName>
</protein>
<feature type="region of interest" description="Disordered" evidence="3">
    <location>
        <begin position="201"/>
        <end position="228"/>
    </location>
</feature>
<keyword evidence="6" id="KW-1185">Reference proteome</keyword>
<comment type="caution">
    <text evidence="5">The sequence shown here is derived from an EMBL/GenBank/DDBJ whole genome shotgun (WGS) entry which is preliminary data.</text>
</comment>
<reference evidence="5 6" key="1">
    <citation type="submission" date="2024-10" db="EMBL/GenBank/DDBJ databases">
        <title>Updated reference genomes for cyclostephanoid diatoms.</title>
        <authorList>
            <person name="Roberts W.R."/>
            <person name="Alverson A.J."/>
        </authorList>
    </citation>
    <scope>NUCLEOTIDE SEQUENCE [LARGE SCALE GENOMIC DNA]</scope>
    <source>
        <strain evidence="5 6">AJA232-27</strain>
    </source>
</reference>
<dbReference type="InterPro" id="IPR006145">
    <property type="entry name" value="PsdUridine_synth_RsuA/RluA"/>
</dbReference>
<comment type="similarity">
    <text evidence="1">Belongs to the pseudouridine synthase RsuA family.</text>
</comment>
<sequence>MRRVALLRSSCHVATAAPSPAAGADKTMTRAEYRLISTLAHLNHRSFTSSSSSSSSLASFALLPSRQSRFNSLAIGEYIYGRKCLQQLYVHAHQMQQPREFSSSQKRRKNDANKTREGGVRFASLLSKHLGLSRRQSERMILTERVTLFGKVITSPDFVLYPSNDPNQDGSKAVKVDGKLIMGIDATLKMMHAELQQQLLVQQHDGSEGSSSSSTAKTVRSATKENSQHEALYSDTRIWLANKLKGELITEDDPVGRPSMLQRLTRGGVGKVNKQSPPIHLKPVGRLDMMTEGLMIFTNNGKYARELELPNNQFWRTYRVRVHGRLTMGKLRAMRKGITVRVNDDDKKMLGGDKKDRPSGDVVVSSGKLMRYGGIKVSIERKNLSSLASGGGSTAGGGTNTWLRITCTEGKNRQLRRILGAVGLDVTRLIRISYADYDLNTIPPGMAIEVNCKQLDGMKNRGPLFASSSSRKKKEATKKVEEAAAVEWINYS</sequence>
<evidence type="ECO:0000313" key="5">
    <source>
        <dbReference type="EMBL" id="KAL3761865.1"/>
    </source>
</evidence>
<dbReference type="PANTHER" id="PTHR47683:SF3">
    <property type="entry name" value="RIBOSOMAL LARGE SUBUNIT PSEUDOURIDINE SYNTHASE B"/>
    <property type="match status" value="1"/>
</dbReference>
<evidence type="ECO:0000256" key="2">
    <source>
        <dbReference type="ARBA" id="ARBA00023235"/>
    </source>
</evidence>
<organism evidence="5 6">
    <name type="scientific">Discostella pseudostelligera</name>
    <dbReference type="NCBI Taxonomy" id="259834"/>
    <lineage>
        <taxon>Eukaryota</taxon>
        <taxon>Sar</taxon>
        <taxon>Stramenopiles</taxon>
        <taxon>Ochrophyta</taxon>
        <taxon>Bacillariophyta</taxon>
        <taxon>Coscinodiscophyceae</taxon>
        <taxon>Thalassiosirophycidae</taxon>
        <taxon>Stephanodiscales</taxon>
        <taxon>Stephanodiscaceae</taxon>
        <taxon>Discostella</taxon>
    </lineage>
</organism>
<evidence type="ECO:0000256" key="1">
    <source>
        <dbReference type="ARBA" id="ARBA00008348"/>
    </source>
</evidence>
<accession>A0ABD3MMV7</accession>
<dbReference type="InterPro" id="IPR036986">
    <property type="entry name" value="S4_RNA-bd_sf"/>
</dbReference>
<dbReference type="InterPro" id="IPR018496">
    <property type="entry name" value="PsdUridine_synth_RsuA/RluB_CS"/>
</dbReference>
<gene>
    <name evidence="5" type="ORF">ACHAWU_009030</name>
</gene>
<dbReference type="Pfam" id="PF00849">
    <property type="entry name" value="PseudoU_synth_2"/>
    <property type="match status" value="1"/>
</dbReference>
<dbReference type="Gene3D" id="3.10.290.10">
    <property type="entry name" value="RNA-binding S4 domain"/>
    <property type="match status" value="1"/>
</dbReference>
<dbReference type="InterPro" id="IPR050343">
    <property type="entry name" value="RsuA_PseudoU_synthase"/>
</dbReference>
<dbReference type="Proteomes" id="UP001530293">
    <property type="component" value="Unassembled WGS sequence"/>
</dbReference>
<evidence type="ECO:0000256" key="3">
    <source>
        <dbReference type="SAM" id="MobiDB-lite"/>
    </source>
</evidence>